<proteinExistence type="inferred from homology"/>
<evidence type="ECO:0000256" key="1">
    <source>
        <dbReference type="ARBA" id="ARBA00006834"/>
    </source>
</evidence>
<evidence type="ECO:0000313" key="2">
    <source>
        <dbReference type="EMBL" id="CAH1784280.1"/>
    </source>
</evidence>
<comment type="similarity">
    <text evidence="1">Belongs to the DMRT family.</text>
</comment>
<sequence length="205" mass="23584">MSRENDLVEILRQHVTHVEVTGANTNNAPAIQDENHENTATTHVQLELEDMNDNSAQGFPIDQTWRFTPSPTINHDDQSAKMYPNATELNQNNLMVLARLFPQHRSSQLQAILDRCGGDVIRTVENIMNVHEYHKRLIEKARQLFQTSRSIGPCDLLISSALENTTYDTQYLSDRTRQKSPDIEDDSTQKKLLKFIHKLLFKMDI</sequence>
<dbReference type="EMBL" id="CAIIXF020000005">
    <property type="protein sequence ID" value="CAH1784280.1"/>
    <property type="molecule type" value="Genomic_DNA"/>
</dbReference>
<protein>
    <submittedName>
        <fullName evidence="2">Uncharacterized protein</fullName>
    </submittedName>
</protein>
<dbReference type="Proteomes" id="UP000749559">
    <property type="component" value="Unassembled WGS sequence"/>
</dbReference>
<evidence type="ECO:0000313" key="3">
    <source>
        <dbReference type="Proteomes" id="UP000749559"/>
    </source>
</evidence>
<gene>
    <name evidence="2" type="ORF">OFUS_LOCUS10506</name>
</gene>
<dbReference type="AlphaFoldDB" id="A0A8J1XES3"/>
<comment type="caution">
    <text evidence="2">The sequence shown here is derived from an EMBL/GenBank/DDBJ whole genome shotgun (WGS) entry which is preliminary data.</text>
</comment>
<dbReference type="InterPro" id="IPR005173">
    <property type="entry name" value="DMA"/>
</dbReference>
<organism evidence="2 3">
    <name type="scientific">Owenia fusiformis</name>
    <name type="common">Polychaete worm</name>
    <dbReference type="NCBI Taxonomy" id="6347"/>
    <lineage>
        <taxon>Eukaryota</taxon>
        <taxon>Metazoa</taxon>
        <taxon>Spiralia</taxon>
        <taxon>Lophotrochozoa</taxon>
        <taxon>Annelida</taxon>
        <taxon>Polychaeta</taxon>
        <taxon>Sedentaria</taxon>
        <taxon>Canalipalpata</taxon>
        <taxon>Sabellida</taxon>
        <taxon>Oweniida</taxon>
        <taxon>Oweniidae</taxon>
        <taxon>Owenia</taxon>
    </lineage>
</organism>
<dbReference type="OrthoDB" id="9942608at2759"/>
<keyword evidence="3" id="KW-1185">Reference proteome</keyword>
<name>A0A8J1XES3_OWEFU</name>
<accession>A0A8J1XES3</accession>
<dbReference type="Pfam" id="PF03474">
    <property type="entry name" value="DMA"/>
    <property type="match status" value="1"/>
</dbReference>
<reference evidence="2" key="1">
    <citation type="submission" date="2022-03" db="EMBL/GenBank/DDBJ databases">
        <authorList>
            <person name="Martin C."/>
        </authorList>
    </citation>
    <scope>NUCLEOTIDE SEQUENCE</scope>
</reference>